<dbReference type="Proteomes" id="UP001159363">
    <property type="component" value="Chromosome 4"/>
</dbReference>
<comment type="caution">
    <text evidence="1">The sequence shown here is derived from an EMBL/GenBank/DDBJ whole genome shotgun (WGS) entry which is preliminary data.</text>
</comment>
<protein>
    <submittedName>
        <fullName evidence="1">Uncharacterized protein</fullName>
    </submittedName>
</protein>
<reference evidence="1 2" key="1">
    <citation type="submission" date="2023-02" db="EMBL/GenBank/DDBJ databases">
        <title>LHISI_Scaffold_Assembly.</title>
        <authorList>
            <person name="Stuart O.P."/>
            <person name="Cleave R."/>
            <person name="Magrath M.J.L."/>
            <person name="Mikheyev A.S."/>
        </authorList>
    </citation>
    <scope>NUCLEOTIDE SEQUENCE [LARGE SCALE GENOMIC DNA]</scope>
    <source>
        <strain evidence="1">Daus_M_001</strain>
        <tissue evidence="1">Leg muscle</tissue>
    </source>
</reference>
<proteinExistence type="predicted"/>
<evidence type="ECO:0000313" key="2">
    <source>
        <dbReference type="Proteomes" id="UP001159363"/>
    </source>
</evidence>
<accession>A0ABQ9HFG0</accession>
<evidence type="ECO:0000313" key="1">
    <source>
        <dbReference type="EMBL" id="KAJ8883047.1"/>
    </source>
</evidence>
<name>A0ABQ9HFG0_9NEOP</name>
<gene>
    <name evidence="1" type="ORF">PR048_014886</name>
</gene>
<dbReference type="EMBL" id="JARBHB010000005">
    <property type="protein sequence ID" value="KAJ8883047.1"/>
    <property type="molecule type" value="Genomic_DNA"/>
</dbReference>
<organism evidence="1 2">
    <name type="scientific">Dryococelus australis</name>
    <dbReference type="NCBI Taxonomy" id="614101"/>
    <lineage>
        <taxon>Eukaryota</taxon>
        <taxon>Metazoa</taxon>
        <taxon>Ecdysozoa</taxon>
        <taxon>Arthropoda</taxon>
        <taxon>Hexapoda</taxon>
        <taxon>Insecta</taxon>
        <taxon>Pterygota</taxon>
        <taxon>Neoptera</taxon>
        <taxon>Polyneoptera</taxon>
        <taxon>Phasmatodea</taxon>
        <taxon>Verophasmatodea</taxon>
        <taxon>Anareolatae</taxon>
        <taxon>Phasmatidae</taxon>
        <taxon>Eurycanthinae</taxon>
        <taxon>Dryococelus</taxon>
    </lineage>
</organism>
<keyword evidence="2" id="KW-1185">Reference proteome</keyword>
<sequence length="145" mass="16431">MTCKPKYPNKMIGMFTFTQLRPKFCVLAGSAGIHSIYQNVKLLLSAIKTCFMSEFLNLQECLKGGELIVLGDFIKLFLCCARQGPIIPLVRSTIDTASICGLLITLTYPEYYTSLMAHLLDTKTERTYHESRMARRGQVIRKEVL</sequence>